<reference evidence="2 3" key="1">
    <citation type="journal article" date="2020" name="bioRxiv">
        <title>Whole genome comparisons of ergot fungi reveals the divergence and evolution of species within the genus Claviceps are the result of varying mechanisms driving genome evolution and host range expansion.</title>
        <authorList>
            <person name="Wyka S.A."/>
            <person name="Mondo S.J."/>
            <person name="Liu M."/>
            <person name="Dettman J."/>
            <person name="Nalam V."/>
            <person name="Broders K.D."/>
        </authorList>
    </citation>
    <scope>NUCLEOTIDE SEQUENCE [LARGE SCALE GENOMIC DNA]</scope>
    <source>
        <strain evidence="2 3">CCC 1485</strain>
    </source>
</reference>
<evidence type="ECO:0000256" key="1">
    <source>
        <dbReference type="SAM" id="MobiDB-lite"/>
    </source>
</evidence>
<feature type="region of interest" description="Disordered" evidence="1">
    <location>
        <begin position="58"/>
        <end position="99"/>
    </location>
</feature>
<dbReference type="EMBL" id="SRPO01000203">
    <property type="protein sequence ID" value="KAG5936810.1"/>
    <property type="molecule type" value="Genomic_DNA"/>
</dbReference>
<evidence type="ECO:0000313" key="3">
    <source>
        <dbReference type="Proteomes" id="UP000706124"/>
    </source>
</evidence>
<proteinExistence type="predicted"/>
<organism evidence="2 3">
    <name type="scientific">Claviceps pazoutovae</name>
    <dbReference type="NCBI Taxonomy" id="1649127"/>
    <lineage>
        <taxon>Eukaryota</taxon>
        <taxon>Fungi</taxon>
        <taxon>Dikarya</taxon>
        <taxon>Ascomycota</taxon>
        <taxon>Pezizomycotina</taxon>
        <taxon>Sordariomycetes</taxon>
        <taxon>Hypocreomycetidae</taxon>
        <taxon>Hypocreales</taxon>
        <taxon>Clavicipitaceae</taxon>
        <taxon>Claviceps</taxon>
    </lineage>
</organism>
<feature type="compositionally biased region" description="Low complexity" evidence="1">
    <location>
        <begin position="85"/>
        <end position="99"/>
    </location>
</feature>
<dbReference type="AlphaFoldDB" id="A0A9P7MB80"/>
<dbReference type="Proteomes" id="UP000706124">
    <property type="component" value="Unassembled WGS sequence"/>
</dbReference>
<comment type="caution">
    <text evidence="2">The sequence shown here is derived from an EMBL/GenBank/DDBJ whole genome shotgun (WGS) entry which is preliminary data.</text>
</comment>
<protein>
    <submittedName>
        <fullName evidence="2">Uncharacterized protein</fullName>
    </submittedName>
</protein>
<feature type="region of interest" description="Disordered" evidence="1">
    <location>
        <begin position="1"/>
        <end position="37"/>
    </location>
</feature>
<sequence length="99" mass="11360">MAPSVHQRGHRAKNADVDKEGRPDHTRPDHQAFVERSPPWLSFCPSVRILVRRLMTRASIRSRSSSNNTISPRTRRNRLSRRDSNSFSKSSNNFSNSNS</sequence>
<feature type="compositionally biased region" description="Basic and acidic residues" evidence="1">
    <location>
        <begin position="13"/>
        <end position="33"/>
    </location>
</feature>
<name>A0A9P7MB80_9HYPO</name>
<feature type="compositionally biased region" description="Low complexity" evidence="1">
    <location>
        <begin position="58"/>
        <end position="72"/>
    </location>
</feature>
<accession>A0A9P7MB80</accession>
<evidence type="ECO:0000313" key="2">
    <source>
        <dbReference type="EMBL" id="KAG5936810.1"/>
    </source>
</evidence>
<gene>
    <name evidence="2" type="ORF">E4U60_002355</name>
</gene>
<keyword evidence="3" id="KW-1185">Reference proteome</keyword>